<protein>
    <submittedName>
        <fullName evidence="1">Uncharacterized protein</fullName>
    </submittedName>
</protein>
<gene>
    <name evidence="1" type="ORF">LCGC14_1343430</name>
</gene>
<reference evidence="1" key="1">
    <citation type="journal article" date="2015" name="Nature">
        <title>Complex archaea that bridge the gap between prokaryotes and eukaryotes.</title>
        <authorList>
            <person name="Spang A."/>
            <person name="Saw J.H."/>
            <person name="Jorgensen S.L."/>
            <person name="Zaremba-Niedzwiedzka K."/>
            <person name="Martijn J."/>
            <person name="Lind A.E."/>
            <person name="van Eijk R."/>
            <person name="Schleper C."/>
            <person name="Guy L."/>
            <person name="Ettema T.J."/>
        </authorList>
    </citation>
    <scope>NUCLEOTIDE SEQUENCE</scope>
</reference>
<evidence type="ECO:0000313" key="1">
    <source>
        <dbReference type="EMBL" id="KKM80084.1"/>
    </source>
</evidence>
<dbReference type="EMBL" id="LAZR01008236">
    <property type="protein sequence ID" value="KKM80084.1"/>
    <property type="molecule type" value="Genomic_DNA"/>
</dbReference>
<accession>A0A0F9KCZ2</accession>
<comment type="caution">
    <text evidence="1">The sequence shown here is derived from an EMBL/GenBank/DDBJ whole genome shotgun (WGS) entry which is preliminary data.</text>
</comment>
<organism evidence="1">
    <name type="scientific">marine sediment metagenome</name>
    <dbReference type="NCBI Taxonomy" id="412755"/>
    <lineage>
        <taxon>unclassified sequences</taxon>
        <taxon>metagenomes</taxon>
        <taxon>ecological metagenomes</taxon>
    </lineage>
</organism>
<proteinExistence type="predicted"/>
<name>A0A0F9KCZ2_9ZZZZ</name>
<dbReference type="AlphaFoldDB" id="A0A0F9KCZ2"/>
<sequence>MVHFQTRDHIIAWLEKHCPRKSIVRAINEGTTELLGGFSQIPPSNRSGWIVRVTSVPGRVWLVAVSPNKSQTDYEIRIPKEVPWAKWSGVTGPYLSIGGLLMYGDKPWLYETLKERSK</sequence>